<dbReference type="InterPro" id="IPR027474">
    <property type="entry name" value="L-asparaginase_N"/>
</dbReference>
<protein>
    <submittedName>
        <fullName evidence="2">60 kDa lysophospholipase</fullName>
    </submittedName>
</protein>
<dbReference type="EMBL" id="GBHO01014522">
    <property type="protein sequence ID" value="JAG29082.1"/>
    <property type="molecule type" value="Transcribed_RNA"/>
</dbReference>
<name>A0A0A9Y7M9_LYGHE</name>
<dbReference type="Pfam" id="PF00710">
    <property type="entry name" value="Asparaginase"/>
    <property type="match status" value="1"/>
</dbReference>
<dbReference type="Gene3D" id="3.40.50.1170">
    <property type="entry name" value="L-asparaginase, N-terminal domain"/>
    <property type="match status" value="1"/>
</dbReference>
<dbReference type="PIRSF" id="PIRSF500176">
    <property type="entry name" value="L_ASNase"/>
    <property type="match status" value="1"/>
</dbReference>
<gene>
    <name evidence="2" type="primary">Aspg</name>
    <name evidence="2" type="ORF">CM83_11650</name>
</gene>
<dbReference type="InterPro" id="IPR037152">
    <property type="entry name" value="L-asparaginase_N_sf"/>
</dbReference>
<dbReference type="InterPro" id="IPR006034">
    <property type="entry name" value="Asparaginase/glutaminase-like"/>
</dbReference>
<sequence length="110" mass="12555">MMLASTQMLNEVCIFFDHHLFRGNRCDKVRHNYNAFHSPNYPPLGEMHGLRFVIHEHYLLPQPTGPFSVRSVLSGRVMVAAIHPGADMNTAARIVDNLLCESKLMPHKKM</sequence>
<reference evidence="2" key="1">
    <citation type="journal article" date="2014" name="PLoS ONE">
        <title>Transcriptome-Based Identification of ABC Transporters in the Western Tarnished Plant Bug Lygus hesperus.</title>
        <authorList>
            <person name="Hull J.J."/>
            <person name="Chaney K."/>
            <person name="Geib S.M."/>
            <person name="Fabrick J.A."/>
            <person name="Brent C.S."/>
            <person name="Walsh D."/>
            <person name="Lavine L.C."/>
        </authorList>
    </citation>
    <scope>NUCLEOTIDE SEQUENCE</scope>
</reference>
<proteinExistence type="predicted"/>
<dbReference type="PANTHER" id="PTHR11707">
    <property type="entry name" value="L-ASPARAGINASE"/>
    <property type="match status" value="1"/>
</dbReference>
<evidence type="ECO:0000259" key="1">
    <source>
        <dbReference type="Pfam" id="PF00710"/>
    </source>
</evidence>
<organism evidence="2">
    <name type="scientific">Lygus hesperus</name>
    <name type="common">Western plant bug</name>
    <dbReference type="NCBI Taxonomy" id="30085"/>
    <lineage>
        <taxon>Eukaryota</taxon>
        <taxon>Metazoa</taxon>
        <taxon>Ecdysozoa</taxon>
        <taxon>Arthropoda</taxon>
        <taxon>Hexapoda</taxon>
        <taxon>Insecta</taxon>
        <taxon>Pterygota</taxon>
        <taxon>Neoptera</taxon>
        <taxon>Paraneoptera</taxon>
        <taxon>Hemiptera</taxon>
        <taxon>Heteroptera</taxon>
        <taxon>Panheteroptera</taxon>
        <taxon>Cimicomorpha</taxon>
        <taxon>Miridae</taxon>
        <taxon>Mirini</taxon>
        <taxon>Lygus</taxon>
    </lineage>
</organism>
<dbReference type="AlphaFoldDB" id="A0A0A9Y7M9"/>
<dbReference type="GO" id="GO:0004067">
    <property type="term" value="F:asparaginase activity"/>
    <property type="evidence" value="ECO:0007669"/>
    <property type="project" value="UniProtKB-UniRule"/>
</dbReference>
<dbReference type="PANTHER" id="PTHR11707:SF28">
    <property type="entry name" value="60 KDA LYSOPHOSPHOLIPASE"/>
    <property type="match status" value="1"/>
</dbReference>
<dbReference type="InterPro" id="IPR036152">
    <property type="entry name" value="Asp/glu_Ase-like_sf"/>
</dbReference>
<dbReference type="PROSITE" id="PS51732">
    <property type="entry name" value="ASN_GLN_ASE_3"/>
    <property type="match status" value="1"/>
</dbReference>
<accession>A0A0A9Y7M9</accession>
<reference evidence="2" key="2">
    <citation type="submission" date="2014-07" db="EMBL/GenBank/DDBJ databases">
        <authorList>
            <person name="Hull J."/>
        </authorList>
    </citation>
    <scope>NUCLEOTIDE SEQUENCE</scope>
</reference>
<dbReference type="SUPFAM" id="SSF53774">
    <property type="entry name" value="Glutaminase/Asparaginase"/>
    <property type="match status" value="1"/>
</dbReference>
<dbReference type="PIRSF" id="PIRSF001220">
    <property type="entry name" value="L-ASNase_gatD"/>
    <property type="match status" value="1"/>
</dbReference>
<evidence type="ECO:0000313" key="2">
    <source>
        <dbReference type="EMBL" id="JAG29082.1"/>
    </source>
</evidence>
<feature type="domain" description="L-asparaginase N-terminal" evidence="1">
    <location>
        <begin position="3"/>
        <end position="54"/>
    </location>
</feature>